<dbReference type="PANTHER" id="PTHR33539:SF1">
    <property type="entry name" value="UPF0764 PROTEIN C16ORF89"/>
    <property type="match status" value="1"/>
</dbReference>
<keyword evidence="1" id="KW-0732">Signal</keyword>
<feature type="signal peptide" evidence="1">
    <location>
        <begin position="1"/>
        <end position="27"/>
    </location>
</feature>
<feature type="chain" id="PRO_5043729905" evidence="1">
    <location>
        <begin position="28"/>
        <end position="343"/>
    </location>
</feature>
<evidence type="ECO:0000313" key="3">
    <source>
        <dbReference type="Proteomes" id="UP001497644"/>
    </source>
</evidence>
<dbReference type="PANTHER" id="PTHR33539">
    <property type="entry name" value="UPF0764 PROTEIN C16ORF89"/>
    <property type="match status" value="1"/>
</dbReference>
<dbReference type="GO" id="GO:0005829">
    <property type="term" value="C:cytosol"/>
    <property type="evidence" value="ECO:0007669"/>
    <property type="project" value="TreeGrafter"/>
</dbReference>
<proteinExistence type="predicted"/>
<dbReference type="EMBL" id="OZ034829">
    <property type="protein sequence ID" value="CAL1686183.1"/>
    <property type="molecule type" value="Genomic_DNA"/>
</dbReference>
<dbReference type="InterPro" id="IPR031751">
    <property type="entry name" value="DUF4735"/>
</dbReference>
<name>A0AAV2P0P3_9HYME</name>
<evidence type="ECO:0000256" key="1">
    <source>
        <dbReference type="SAM" id="SignalP"/>
    </source>
</evidence>
<sequence>METKIVRFSSVLGIFLLFACFSLRTETAFNPESFERKLIALDKALTYINDRPYQMNVDTTYGVTLSQVNLMAALLHDNVQYLESRFFIALKEMVALSDLTRKNLMNNVVPTSEIELSLQSTLNNLTLWIKPIWWTRIFPKDRPIPSQGLNYSQVVKSIQHGWPNETESDQCLFKITHSALNEECQIPQACAEGLMRDDDVTGYPLTHRLLMIQIAKRFGCRETASLPFSYLVPAFCARIFQNLVNLEAWNFPSTGKDLMIEQILLCGMEGYYEFLDKRYEDLILNWPHQSGCFNLQGFPEEHKMTRRSSSLTDFGCHNHITGLAAASLSLFIRENIENELGRS</sequence>
<keyword evidence="3" id="KW-1185">Reference proteome</keyword>
<accession>A0AAV2P0P3</accession>
<dbReference type="GO" id="GO:0016020">
    <property type="term" value="C:membrane"/>
    <property type="evidence" value="ECO:0007669"/>
    <property type="project" value="TreeGrafter"/>
</dbReference>
<organism evidence="2 3">
    <name type="scientific">Lasius platythorax</name>
    <dbReference type="NCBI Taxonomy" id="488582"/>
    <lineage>
        <taxon>Eukaryota</taxon>
        <taxon>Metazoa</taxon>
        <taxon>Ecdysozoa</taxon>
        <taxon>Arthropoda</taxon>
        <taxon>Hexapoda</taxon>
        <taxon>Insecta</taxon>
        <taxon>Pterygota</taxon>
        <taxon>Neoptera</taxon>
        <taxon>Endopterygota</taxon>
        <taxon>Hymenoptera</taxon>
        <taxon>Apocrita</taxon>
        <taxon>Aculeata</taxon>
        <taxon>Formicoidea</taxon>
        <taxon>Formicidae</taxon>
        <taxon>Formicinae</taxon>
        <taxon>Lasius</taxon>
        <taxon>Lasius</taxon>
    </lineage>
</organism>
<dbReference type="Proteomes" id="UP001497644">
    <property type="component" value="Chromosome 6"/>
</dbReference>
<reference evidence="2" key="1">
    <citation type="submission" date="2024-04" db="EMBL/GenBank/DDBJ databases">
        <authorList>
            <consortium name="Molecular Ecology Group"/>
        </authorList>
    </citation>
    <scope>NUCLEOTIDE SEQUENCE</scope>
</reference>
<gene>
    <name evidence="2" type="ORF">LPLAT_LOCUS11537</name>
</gene>
<dbReference type="PROSITE" id="PS51257">
    <property type="entry name" value="PROKAR_LIPOPROTEIN"/>
    <property type="match status" value="1"/>
</dbReference>
<protein>
    <submittedName>
        <fullName evidence="2">Uncharacterized protein</fullName>
    </submittedName>
</protein>
<dbReference type="AlphaFoldDB" id="A0AAV2P0P3"/>
<evidence type="ECO:0000313" key="2">
    <source>
        <dbReference type="EMBL" id="CAL1686183.1"/>
    </source>
</evidence>
<dbReference type="Pfam" id="PF15882">
    <property type="entry name" value="DUF4735"/>
    <property type="match status" value="1"/>
</dbReference>